<sequence>MKNAIAVALAALALSACSTAAPEGGGAAAPGASTPSPVVMTSFPDLPTPTGDPELPGIATSAPAAGAVGHIPGPFDDRFALARLRFDGSQVTGALDITSDVSDLLELQVLAGFYDAKGRLIGQNRFTHHLDEDTHHDSGPPSEHERFTIAVPAGLRGKAVSAAVGVPVLVNE</sequence>
<protein>
    <submittedName>
        <fullName evidence="3">Uncharacterized protein</fullName>
    </submittedName>
</protein>
<reference evidence="4" key="1">
    <citation type="journal article" date="2019" name="Int. J. Syst. Evol. Microbiol.">
        <title>The Global Catalogue of Microorganisms (GCM) 10K type strain sequencing project: providing services to taxonomists for standard genome sequencing and annotation.</title>
        <authorList>
            <consortium name="The Broad Institute Genomics Platform"/>
            <consortium name="The Broad Institute Genome Sequencing Center for Infectious Disease"/>
            <person name="Wu L."/>
            <person name="Ma J."/>
        </authorList>
    </citation>
    <scope>NUCLEOTIDE SEQUENCE [LARGE SCALE GENOMIC DNA]</scope>
    <source>
        <strain evidence="4">CCUG 52478</strain>
    </source>
</reference>
<evidence type="ECO:0000313" key="4">
    <source>
        <dbReference type="Proteomes" id="UP001597229"/>
    </source>
</evidence>
<accession>A0ABW3VUZ4</accession>
<dbReference type="EMBL" id="JBHTLX010000004">
    <property type="protein sequence ID" value="MFD1246536.1"/>
    <property type="molecule type" value="Genomic_DNA"/>
</dbReference>
<gene>
    <name evidence="3" type="ORF">ACFQ3F_01925</name>
</gene>
<feature type="region of interest" description="Disordered" evidence="1">
    <location>
        <begin position="43"/>
        <end position="63"/>
    </location>
</feature>
<dbReference type="Proteomes" id="UP001597229">
    <property type="component" value="Unassembled WGS sequence"/>
</dbReference>
<evidence type="ECO:0000256" key="2">
    <source>
        <dbReference type="SAM" id="SignalP"/>
    </source>
</evidence>
<comment type="caution">
    <text evidence="3">The sequence shown here is derived from an EMBL/GenBank/DDBJ whole genome shotgun (WGS) entry which is preliminary data.</text>
</comment>
<name>A0ABW3VUZ4_9ACTN</name>
<organism evidence="3 4">
    <name type="scientific">Nocardioides ginsengisoli</name>
    <dbReference type="NCBI Taxonomy" id="363868"/>
    <lineage>
        <taxon>Bacteria</taxon>
        <taxon>Bacillati</taxon>
        <taxon>Actinomycetota</taxon>
        <taxon>Actinomycetes</taxon>
        <taxon>Propionibacteriales</taxon>
        <taxon>Nocardioidaceae</taxon>
        <taxon>Nocardioides</taxon>
    </lineage>
</organism>
<proteinExistence type="predicted"/>
<feature type="chain" id="PRO_5046204313" evidence="2">
    <location>
        <begin position="21"/>
        <end position="172"/>
    </location>
</feature>
<feature type="signal peptide" evidence="2">
    <location>
        <begin position="1"/>
        <end position="20"/>
    </location>
</feature>
<evidence type="ECO:0000313" key="3">
    <source>
        <dbReference type="EMBL" id="MFD1246536.1"/>
    </source>
</evidence>
<dbReference type="RefSeq" id="WP_367920075.1">
    <property type="nucleotide sequence ID" value="NZ_BAABAC010000025.1"/>
</dbReference>
<keyword evidence="4" id="KW-1185">Reference proteome</keyword>
<keyword evidence="2" id="KW-0732">Signal</keyword>
<dbReference type="PROSITE" id="PS51257">
    <property type="entry name" value="PROKAR_LIPOPROTEIN"/>
    <property type="match status" value="1"/>
</dbReference>
<evidence type="ECO:0000256" key="1">
    <source>
        <dbReference type="SAM" id="MobiDB-lite"/>
    </source>
</evidence>